<sequence length="267" mass="28056">MWHLQGSPGHRSDLIRRFPVNTDSRSTPERGDEGHEPLLAALGVTLDPELLTLALTHRSYAYEHGGLPTNERLEFLGDSVLGLAVTERLYLDHPTRPEGELAKIRASIVNMHALAEVARELGPGGLGAHILLGKGEEMTGGRDKPSILADGMESLLGAIHLQHGIDVARGVVSRLFGALLERAPGLGAGLDWKTSLQELTAERGLGVPAYEITATGPDHDKEFTATVVVAGGGLGVGVGRTKKEAEQKAAATAWTELSGGPADVAGA</sequence>
<dbReference type="PATRIC" id="fig|1273125.3.peg.2717"/>
<feature type="domain" description="RNase III" evidence="18">
    <location>
        <begin position="42"/>
        <end position="164"/>
    </location>
</feature>
<dbReference type="GO" id="GO:0046872">
    <property type="term" value="F:metal ion binding"/>
    <property type="evidence" value="ECO:0007669"/>
    <property type="project" value="UniProtKB-KW"/>
</dbReference>
<accession>R7WKI0</accession>
<evidence type="ECO:0000256" key="13">
    <source>
        <dbReference type="ARBA" id="ARBA00022842"/>
    </source>
</evidence>
<evidence type="ECO:0000256" key="1">
    <source>
        <dbReference type="ARBA" id="ARBA00000109"/>
    </source>
</evidence>
<dbReference type="SUPFAM" id="SSF69065">
    <property type="entry name" value="RNase III domain-like"/>
    <property type="match status" value="1"/>
</dbReference>
<evidence type="ECO:0000256" key="10">
    <source>
        <dbReference type="ARBA" id="ARBA00022723"/>
    </source>
</evidence>
<dbReference type="InterPro" id="IPR000999">
    <property type="entry name" value="RNase_III_dom"/>
</dbReference>
<dbReference type="Gene3D" id="1.10.1520.10">
    <property type="entry name" value="Ribonuclease III domain"/>
    <property type="match status" value="1"/>
</dbReference>
<dbReference type="PROSITE" id="PS00517">
    <property type="entry name" value="RNASE_3_1"/>
    <property type="match status" value="1"/>
</dbReference>
<dbReference type="PANTHER" id="PTHR11207:SF0">
    <property type="entry name" value="RIBONUCLEASE 3"/>
    <property type="match status" value="1"/>
</dbReference>
<evidence type="ECO:0000259" key="17">
    <source>
        <dbReference type="PROSITE" id="PS50137"/>
    </source>
</evidence>
<dbReference type="Pfam" id="PF00035">
    <property type="entry name" value="dsrm"/>
    <property type="match status" value="1"/>
</dbReference>
<dbReference type="SMART" id="SM00358">
    <property type="entry name" value="DSRM"/>
    <property type="match status" value="1"/>
</dbReference>
<keyword evidence="15" id="KW-0699">rRNA-binding</keyword>
<dbReference type="PROSITE" id="PS50142">
    <property type="entry name" value="RNASE_3_2"/>
    <property type="match status" value="1"/>
</dbReference>
<evidence type="ECO:0000256" key="7">
    <source>
        <dbReference type="ARBA" id="ARBA00022664"/>
    </source>
</evidence>
<dbReference type="CDD" id="cd00593">
    <property type="entry name" value="RIBOc"/>
    <property type="match status" value="1"/>
</dbReference>
<dbReference type="AlphaFoldDB" id="R7WKI0"/>
<evidence type="ECO:0000256" key="11">
    <source>
        <dbReference type="ARBA" id="ARBA00022759"/>
    </source>
</evidence>
<keyword evidence="8 15" id="KW-0819">tRNA processing</keyword>
<dbReference type="GO" id="GO:0006364">
    <property type="term" value="P:rRNA processing"/>
    <property type="evidence" value="ECO:0007669"/>
    <property type="project" value="UniProtKB-UniRule"/>
</dbReference>
<evidence type="ECO:0000256" key="8">
    <source>
        <dbReference type="ARBA" id="ARBA00022694"/>
    </source>
</evidence>
<dbReference type="GO" id="GO:0019843">
    <property type="term" value="F:rRNA binding"/>
    <property type="evidence" value="ECO:0007669"/>
    <property type="project" value="UniProtKB-KW"/>
</dbReference>
<keyword evidence="9 15" id="KW-0540">Nuclease</keyword>
<evidence type="ECO:0000256" key="15">
    <source>
        <dbReference type="HAMAP-Rule" id="MF_00104"/>
    </source>
</evidence>
<evidence type="ECO:0000256" key="6">
    <source>
        <dbReference type="ARBA" id="ARBA00022552"/>
    </source>
</evidence>
<dbReference type="InterPro" id="IPR036389">
    <property type="entry name" value="RNase_III_sf"/>
</dbReference>
<dbReference type="FunFam" id="3.30.160.20:FF:000003">
    <property type="entry name" value="Ribonuclease 3"/>
    <property type="match status" value="1"/>
</dbReference>
<evidence type="ECO:0000313" key="20">
    <source>
        <dbReference type="Proteomes" id="UP000013525"/>
    </source>
</evidence>
<keyword evidence="20" id="KW-1185">Reference proteome</keyword>
<dbReference type="SUPFAM" id="SSF54768">
    <property type="entry name" value="dsRNA-binding domain-like"/>
    <property type="match status" value="1"/>
</dbReference>
<comment type="function">
    <text evidence="15">Digests double-stranded RNA. Involved in the processing of primary rRNA transcript to yield the immediate precursors to the large and small rRNAs (23S and 16S). Processes some mRNAs, and tRNAs when they are encoded in the rRNA operon. Processes pre-crRNA and tracrRNA of type II CRISPR loci if present in the organism.</text>
</comment>
<dbReference type="Proteomes" id="UP000013525">
    <property type="component" value="Unassembled WGS sequence"/>
</dbReference>
<dbReference type="Pfam" id="PF14622">
    <property type="entry name" value="Ribonucleas_3_3"/>
    <property type="match status" value="1"/>
</dbReference>
<dbReference type="GO" id="GO:0006397">
    <property type="term" value="P:mRNA processing"/>
    <property type="evidence" value="ECO:0007669"/>
    <property type="project" value="UniProtKB-UniRule"/>
</dbReference>
<dbReference type="HAMAP" id="MF_00104">
    <property type="entry name" value="RNase_III"/>
    <property type="match status" value="1"/>
</dbReference>
<evidence type="ECO:0000256" key="3">
    <source>
        <dbReference type="ARBA" id="ARBA00010183"/>
    </source>
</evidence>
<feature type="domain" description="DRBM" evidence="17">
    <location>
        <begin position="191"/>
        <end position="259"/>
    </location>
</feature>
<keyword evidence="6 15" id="KW-0698">rRNA processing</keyword>
<organism evidence="19 20">
    <name type="scientific">Rhodococcus rhodnii LMG 5362</name>
    <dbReference type="NCBI Taxonomy" id="1273125"/>
    <lineage>
        <taxon>Bacteria</taxon>
        <taxon>Bacillati</taxon>
        <taxon>Actinomycetota</taxon>
        <taxon>Actinomycetes</taxon>
        <taxon>Mycobacteriales</taxon>
        <taxon>Nocardiaceae</taxon>
        <taxon>Rhodococcus</taxon>
    </lineage>
</organism>
<dbReference type="FunFam" id="1.10.1520.10:FF:000001">
    <property type="entry name" value="Ribonuclease 3"/>
    <property type="match status" value="1"/>
</dbReference>
<keyword evidence="10 15" id="KW-0479">Metal-binding</keyword>
<dbReference type="InterPro" id="IPR014720">
    <property type="entry name" value="dsRBD_dom"/>
</dbReference>
<evidence type="ECO:0000256" key="12">
    <source>
        <dbReference type="ARBA" id="ARBA00022801"/>
    </source>
</evidence>
<evidence type="ECO:0000256" key="2">
    <source>
        <dbReference type="ARBA" id="ARBA00004496"/>
    </source>
</evidence>
<evidence type="ECO:0000259" key="18">
    <source>
        <dbReference type="PROSITE" id="PS50142"/>
    </source>
</evidence>
<dbReference type="InterPro" id="IPR011907">
    <property type="entry name" value="RNase_III"/>
</dbReference>
<comment type="subcellular location">
    <subcellularLocation>
        <location evidence="2 15">Cytoplasm</location>
    </subcellularLocation>
</comment>
<keyword evidence="12 15" id="KW-0378">Hydrolase</keyword>
<dbReference type="GO" id="GO:0003725">
    <property type="term" value="F:double-stranded RNA binding"/>
    <property type="evidence" value="ECO:0007669"/>
    <property type="project" value="TreeGrafter"/>
</dbReference>
<dbReference type="NCBIfam" id="TIGR02191">
    <property type="entry name" value="RNaseIII"/>
    <property type="match status" value="1"/>
</dbReference>
<feature type="binding site" evidence="15">
    <location>
        <position position="153"/>
    </location>
    <ligand>
        <name>Mg(2+)</name>
        <dbReference type="ChEBI" id="CHEBI:18420"/>
    </ligand>
</feature>
<dbReference type="SMART" id="SM00535">
    <property type="entry name" value="RIBOc"/>
    <property type="match status" value="1"/>
</dbReference>
<dbReference type="GO" id="GO:0005737">
    <property type="term" value="C:cytoplasm"/>
    <property type="evidence" value="ECO:0007669"/>
    <property type="project" value="UniProtKB-SubCell"/>
</dbReference>
<evidence type="ECO:0000256" key="16">
    <source>
        <dbReference type="SAM" id="MobiDB-lite"/>
    </source>
</evidence>
<feature type="active site" evidence="15">
    <location>
        <position position="153"/>
    </location>
</feature>
<dbReference type="Gene3D" id="3.30.160.20">
    <property type="match status" value="1"/>
</dbReference>
<comment type="cofactor">
    <cofactor evidence="15">
        <name>Mg(2+)</name>
        <dbReference type="ChEBI" id="CHEBI:18420"/>
    </cofactor>
</comment>
<dbReference type="GO" id="GO:0010468">
    <property type="term" value="P:regulation of gene expression"/>
    <property type="evidence" value="ECO:0007669"/>
    <property type="project" value="TreeGrafter"/>
</dbReference>
<dbReference type="PANTHER" id="PTHR11207">
    <property type="entry name" value="RIBONUCLEASE III"/>
    <property type="match status" value="1"/>
</dbReference>
<proteinExistence type="inferred from homology"/>
<feature type="compositionally biased region" description="Basic and acidic residues" evidence="16">
    <location>
        <begin position="26"/>
        <end position="35"/>
    </location>
</feature>
<keyword evidence="14 15" id="KW-0694">RNA-binding</keyword>
<keyword evidence="5 15" id="KW-0963">Cytoplasm</keyword>
<dbReference type="GO" id="GO:0004525">
    <property type="term" value="F:ribonuclease III activity"/>
    <property type="evidence" value="ECO:0007669"/>
    <property type="project" value="UniProtKB-UniRule"/>
</dbReference>
<keyword evidence="7 15" id="KW-0507">mRNA processing</keyword>
<dbReference type="eggNOG" id="COG0571">
    <property type="taxonomic scope" value="Bacteria"/>
</dbReference>
<evidence type="ECO:0000256" key="14">
    <source>
        <dbReference type="ARBA" id="ARBA00022884"/>
    </source>
</evidence>
<keyword evidence="11 15" id="KW-0255">Endonuclease</keyword>
<evidence type="ECO:0000256" key="4">
    <source>
        <dbReference type="ARBA" id="ARBA00011738"/>
    </source>
</evidence>
<feature type="binding site" evidence="15">
    <location>
        <position position="150"/>
    </location>
    <ligand>
        <name>Mg(2+)</name>
        <dbReference type="ChEBI" id="CHEBI:18420"/>
    </ligand>
</feature>
<evidence type="ECO:0000256" key="5">
    <source>
        <dbReference type="ARBA" id="ARBA00022490"/>
    </source>
</evidence>
<comment type="catalytic activity">
    <reaction evidence="1 15">
        <text>Endonucleolytic cleavage to 5'-phosphomonoester.</text>
        <dbReference type="EC" id="3.1.26.3"/>
    </reaction>
</comment>
<feature type="active site" evidence="15">
    <location>
        <position position="78"/>
    </location>
</feature>
<evidence type="ECO:0000313" key="19">
    <source>
        <dbReference type="EMBL" id="EOM75811.1"/>
    </source>
</evidence>
<dbReference type="EC" id="3.1.26.3" evidence="15"/>
<evidence type="ECO:0000256" key="9">
    <source>
        <dbReference type="ARBA" id="ARBA00022722"/>
    </source>
</evidence>
<comment type="similarity">
    <text evidence="3">Belongs to the ribonuclease III family.</text>
</comment>
<dbReference type="EMBL" id="APMY01000080">
    <property type="protein sequence ID" value="EOM75811.1"/>
    <property type="molecule type" value="Genomic_DNA"/>
</dbReference>
<gene>
    <name evidence="15" type="primary">rnc</name>
    <name evidence="19" type="ORF">Rrhod_2848</name>
</gene>
<feature type="region of interest" description="Disordered" evidence="16">
    <location>
        <begin position="1"/>
        <end position="35"/>
    </location>
</feature>
<comment type="subunit">
    <text evidence="4 15">Homodimer.</text>
</comment>
<keyword evidence="13 15" id="KW-0460">Magnesium</keyword>
<name>R7WKI0_9NOCA</name>
<dbReference type="CDD" id="cd10845">
    <property type="entry name" value="DSRM_RNAse_III_family"/>
    <property type="match status" value="1"/>
</dbReference>
<dbReference type="PROSITE" id="PS50137">
    <property type="entry name" value="DS_RBD"/>
    <property type="match status" value="1"/>
</dbReference>
<dbReference type="GO" id="GO:0008033">
    <property type="term" value="P:tRNA processing"/>
    <property type="evidence" value="ECO:0007669"/>
    <property type="project" value="UniProtKB-KW"/>
</dbReference>
<reference evidence="19 20" key="1">
    <citation type="journal article" date="2013" name="Genome Announc.">
        <title>Draft Genome Sequence of Rhodococcus rhodnii Strain LMG5362, a Symbiont of Rhodnius prolixus (Hemiptera, Reduviidae, Triatominae), the Principle Vector of Trypanosoma cruzi.</title>
        <authorList>
            <person name="Pachebat J.A."/>
            <person name="van Keulen G."/>
            <person name="Whitten M.M."/>
            <person name="Girdwood S."/>
            <person name="Del Sol R."/>
            <person name="Dyson P.J."/>
            <person name="Facey P.D."/>
        </authorList>
    </citation>
    <scope>NUCLEOTIDE SEQUENCE [LARGE SCALE GENOMIC DNA]</scope>
    <source>
        <strain evidence="19 20">LMG 5362</strain>
    </source>
</reference>
<comment type="caution">
    <text evidence="19">The sequence shown here is derived from an EMBL/GenBank/DDBJ whole genome shotgun (WGS) entry which is preliminary data.</text>
</comment>
<dbReference type="GO" id="GO:0042802">
    <property type="term" value="F:identical protein binding"/>
    <property type="evidence" value="ECO:0007669"/>
    <property type="project" value="UniProtKB-ARBA"/>
</dbReference>
<protein>
    <recommendedName>
        <fullName evidence="15">Ribonuclease 3</fullName>
        <ecNumber evidence="15">3.1.26.3</ecNumber>
    </recommendedName>
    <alternativeName>
        <fullName evidence="15">Ribonuclease III</fullName>
        <shortName evidence="15">RNase III</shortName>
    </alternativeName>
</protein>
<feature type="binding site" evidence="15">
    <location>
        <position position="74"/>
    </location>
    <ligand>
        <name>Mg(2+)</name>
        <dbReference type="ChEBI" id="CHEBI:18420"/>
    </ligand>
</feature>